<dbReference type="AlphaFoldDB" id="A0A2R8B9W3"/>
<keyword evidence="2" id="KW-1185">Reference proteome</keyword>
<evidence type="ECO:0000313" key="2">
    <source>
        <dbReference type="Proteomes" id="UP000244880"/>
    </source>
</evidence>
<dbReference type="Proteomes" id="UP000244880">
    <property type="component" value="Unassembled WGS sequence"/>
</dbReference>
<gene>
    <name evidence="1" type="ORF">ASD8599_00593</name>
</gene>
<reference evidence="1 2" key="1">
    <citation type="submission" date="2018-03" db="EMBL/GenBank/DDBJ databases">
        <authorList>
            <person name="Keele B.F."/>
        </authorList>
    </citation>
    <scope>NUCLEOTIDE SEQUENCE [LARGE SCALE GENOMIC DNA]</scope>
    <source>
        <strain evidence="1 2">CECT 8599</strain>
    </source>
</reference>
<evidence type="ECO:0000313" key="1">
    <source>
        <dbReference type="EMBL" id="SPH19853.1"/>
    </source>
</evidence>
<proteinExistence type="predicted"/>
<name>A0A2R8B9W3_9RHOB</name>
<sequence length="69" mass="7703">MQPVLYSHRLKTVLQHTVRELGLTLVLNDQQSLLPLRENEAVIRETAALLGINVNIEISADSTTVTFFA</sequence>
<dbReference type="RefSeq" id="WP_146188179.1">
    <property type="nucleotide sequence ID" value="NZ_OMOR01000001.1"/>
</dbReference>
<dbReference type="EMBL" id="OMOR01000001">
    <property type="protein sequence ID" value="SPH19853.1"/>
    <property type="molecule type" value="Genomic_DNA"/>
</dbReference>
<dbReference type="OrthoDB" id="7865696at2"/>
<accession>A0A2R8B9W3</accession>
<organism evidence="1 2">
    <name type="scientific">Ascidiaceihabitans donghaensis</name>
    <dbReference type="NCBI Taxonomy" id="1510460"/>
    <lineage>
        <taxon>Bacteria</taxon>
        <taxon>Pseudomonadati</taxon>
        <taxon>Pseudomonadota</taxon>
        <taxon>Alphaproteobacteria</taxon>
        <taxon>Rhodobacterales</taxon>
        <taxon>Paracoccaceae</taxon>
        <taxon>Ascidiaceihabitans</taxon>
    </lineage>
</organism>
<protein>
    <submittedName>
        <fullName evidence="1">Uncharacterized protein</fullName>
    </submittedName>
</protein>